<dbReference type="PANTHER" id="PTHR16675:SF237">
    <property type="entry name" value="MHC CLASS I ANTIGEN TRANSCRIPT VARIANT 1-RELATED"/>
    <property type="match status" value="1"/>
</dbReference>
<dbReference type="OMA" id="FTLVCCK"/>
<dbReference type="Pfam" id="PF00129">
    <property type="entry name" value="MHC_I"/>
    <property type="match status" value="1"/>
</dbReference>
<keyword evidence="1" id="KW-0325">Glycoprotein</keyword>
<reference evidence="4" key="1">
    <citation type="submission" date="2025-08" db="UniProtKB">
        <authorList>
            <consortium name="Ensembl"/>
        </authorList>
    </citation>
    <scope>IDENTIFICATION</scope>
</reference>
<reference evidence="4" key="2">
    <citation type="submission" date="2025-09" db="UniProtKB">
        <authorList>
            <consortium name="Ensembl"/>
        </authorList>
    </citation>
    <scope>IDENTIFICATION</scope>
</reference>
<name>A0A3Q3BG35_KRYMA</name>
<dbReference type="GO" id="GO:0005615">
    <property type="term" value="C:extracellular space"/>
    <property type="evidence" value="ECO:0007669"/>
    <property type="project" value="TreeGrafter"/>
</dbReference>
<feature type="transmembrane region" description="Helical" evidence="2">
    <location>
        <begin position="63"/>
        <end position="90"/>
    </location>
</feature>
<evidence type="ECO:0000256" key="1">
    <source>
        <dbReference type="ARBA" id="ARBA00023180"/>
    </source>
</evidence>
<keyword evidence="5" id="KW-1185">Reference proteome</keyword>
<dbReference type="Gene3D" id="3.30.500.10">
    <property type="entry name" value="MHC class I-like antigen recognition-like"/>
    <property type="match status" value="1"/>
</dbReference>
<dbReference type="Ensembl" id="ENSKMAT00000029411.1">
    <property type="protein sequence ID" value="ENSKMAP00000029048.1"/>
    <property type="gene ID" value="ENSKMAG00000021538.1"/>
</dbReference>
<evidence type="ECO:0000313" key="5">
    <source>
        <dbReference type="Proteomes" id="UP000264800"/>
    </source>
</evidence>
<proteinExistence type="predicted"/>
<protein>
    <recommendedName>
        <fullName evidence="3">MHC class I-like antigen recognition-like domain-containing protein</fullName>
    </recommendedName>
</protein>
<dbReference type="Proteomes" id="UP000264800">
    <property type="component" value="Unplaced"/>
</dbReference>
<dbReference type="PANTHER" id="PTHR16675">
    <property type="entry name" value="MHC CLASS I-RELATED"/>
    <property type="match status" value="1"/>
</dbReference>
<dbReference type="GO" id="GO:0006955">
    <property type="term" value="P:immune response"/>
    <property type="evidence" value="ECO:0007669"/>
    <property type="project" value="TreeGrafter"/>
</dbReference>
<dbReference type="InterPro" id="IPR011161">
    <property type="entry name" value="MHC_I-like_Ag-recog"/>
</dbReference>
<dbReference type="InterPro" id="IPR050208">
    <property type="entry name" value="MHC_class-I_related"/>
</dbReference>
<dbReference type="InterPro" id="IPR037055">
    <property type="entry name" value="MHC_I-like_Ag-recog_sf"/>
</dbReference>
<accession>A0A3Q3BG35</accession>
<feature type="domain" description="MHC class I-like antigen recognition-like" evidence="3">
    <location>
        <begin position="1"/>
        <end position="64"/>
    </location>
</feature>
<keyword evidence="2" id="KW-1133">Transmembrane helix</keyword>
<dbReference type="AlphaFoldDB" id="A0A3Q3BG35"/>
<organism evidence="4 5">
    <name type="scientific">Kryptolebias marmoratus</name>
    <name type="common">Mangrove killifish</name>
    <name type="synonym">Rivulus marmoratus</name>
    <dbReference type="NCBI Taxonomy" id="37003"/>
    <lineage>
        <taxon>Eukaryota</taxon>
        <taxon>Metazoa</taxon>
        <taxon>Chordata</taxon>
        <taxon>Craniata</taxon>
        <taxon>Vertebrata</taxon>
        <taxon>Euteleostomi</taxon>
        <taxon>Actinopterygii</taxon>
        <taxon>Neopterygii</taxon>
        <taxon>Teleostei</taxon>
        <taxon>Neoteleostei</taxon>
        <taxon>Acanthomorphata</taxon>
        <taxon>Ovalentaria</taxon>
        <taxon>Atherinomorphae</taxon>
        <taxon>Cyprinodontiformes</taxon>
        <taxon>Rivulidae</taxon>
        <taxon>Kryptolebias</taxon>
    </lineage>
</organism>
<evidence type="ECO:0000256" key="2">
    <source>
        <dbReference type="SAM" id="Phobius"/>
    </source>
</evidence>
<dbReference type="GeneTree" id="ENSGT00940000175658"/>
<dbReference type="GO" id="GO:0009897">
    <property type="term" value="C:external side of plasma membrane"/>
    <property type="evidence" value="ECO:0007669"/>
    <property type="project" value="TreeGrafter"/>
</dbReference>
<keyword evidence="2" id="KW-0472">Membrane</keyword>
<dbReference type="SUPFAM" id="SSF54452">
    <property type="entry name" value="MHC antigen-recognition domain"/>
    <property type="match status" value="1"/>
</dbReference>
<evidence type="ECO:0000313" key="4">
    <source>
        <dbReference type="Ensembl" id="ENSKMAP00000029048.1"/>
    </source>
</evidence>
<keyword evidence="2" id="KW-0812">Transmembrane</keyword>
<evidence type="ECO:0000259" key="3">
    <source>
        <dbReference type="Pfam" id="PF00129"/>
    </source>
</evidence>
<sequence>LDEVQMVHYDSNTMKTEPKQDWMEKNTDQQYWESQTQIGQGNQQVFKADFEELKQRFNQTGGLFILLIGLVFIDVFVYTLIKLLLTLLLFQFCLNMIFPPDVIVH</sequence>
<dbReference type="InterPro" id="IPR011162">
    <property type="entry name" value="MHC_I/II-like_Ag-recog"/>
</dbReference>